<dbReference type="RefSeq" id="WP_089889701.1">
    <property type="nucleotide sequence ID" value="NZ_FNGV01000005.1"/>
</dbReference>
<dbReference type="PANTHER" id="PTHR39201:SF1">
    <property type="entry name" value="FLAVODOXIN-LIKE DOMAIN-CONTAINING PROTEIN"/>
    <property type="match status" value="1"/>
</dbReference>
<dbReference type="Gene3D" id="3.40.50.360">
    <property type="match status" value="1"/>
</dbReference>
<dbReference type="EMBL" id="FNGV01000005">
    <property type="protein sequence ID" value="SDM16201.1"/>
    <property type="molecule type" value="Genomic_DNA"/>
</dbReference>
<name>A0A1G9QZ97_9FLAO</name>
<dbReference type="SUPFAM" id="SSF52218">
    <property type="entry name" value="Flavoproteins"/>
    <property type="match status" value="1"/>
</dbReference>
<dbReference type="AlphaFoldDB" id="A0A1G9QZ97"/>
<organism evidence="2 3">
    <name type="scientific">Kriegella aquimaris</name>
    <dbReference type="NCBI Taxonomy" id="192904"/>
    <lineage>
        <taxon>Bacteria</taxon>
        <taxon>Pseudomonadati</taxon>
        <taxon>Bacteroidota</taxon>
        <taxon>Flavobacteriia</taxon>
        <taxon>Flavobacteriales</taxon>
        <taxon>Flavobacteriaceae</taxon>
        <taxon>Kriegella</taxon>
    </lineage>
</organism>
<dbReference type="GO" id="GO:0010181">
    <property type="term" value="F:FMN binding"/>
    <property type="evidence" value="ECO:0007669"/>
    <property type="project" value="InterPro"/>
</dbReference>
<dbReference type="InterPro" id="IPR029039">
    <property type="entry name" value="Flavoprotein-like_sf"/>
</dbReference>
<dbReference type="InterPro" id="IPR008254">
    <property type="entry name" value="Flavodoxin/NO_synth"/>
</dbReference>
<feature type="domain" description="Flavodoxin-like" evidence="1">
    <location>
        <begin position="36"/>
        <end position="201"/>
    </location>
</feature>
<gene>
    <name evidence="2" type="ORF">SAMN04488514_105276</name>
</gene>
<keyword evidence="3" id="KW-1185">Reference proteome</keyword>
<evidence type="ECO:0000313" key="3">
    <source>
        <dbReference type="Proteomes" id="UP000199440"/>
    </source>
</evidence>
<proteinExistence type="predicted"/>
<reference evidence="2 3" key="1">
    <citation type="submission" date="2016-10" db="EMBL/GenBank/DDBJ databases">
        <authorList>
            <person name="de Groot N.N."/>
        </authorList>
    </citation>
    <scope>NUCLEOTIDE SEQUENCE [LARGE SCALE GENOMIC DNA]</scope>
    <source>
        <strain evidence="2 3">DSM 19886</strain>
    </source>
</reference>
<accession>A0A1G9QZ97</accession>
<dbReference type="STRING" id="192904.SAMN04488514_105276"/>
<evidence type="ECO:0000313" key="2">
    <source>
        <dbReference type="EMBL" id="SDM16201.1"/>
    </source>
</evidence>
<dbReference type="OrthoDB" id="9806505at2"/>
<dbReference type="Pfam" id="PF12682">
    <property type="entry name" value="Flavodoxin_4"/>
    <property type="match status" value="1"/>
</dbReference>
<dbReference type="PROSITE" id="PS50902">
    <property type="entry name" value="FLAVODOXIN_LIKE"/>
    <property type="match status" value="1"/>
</dbReference>
<dbReference type="PANTHER" id="PTHR39201">
    <property type="entry name" value="EXPORTED PROTEIN-RELATED"/>
    <property type="match status" value="1"/>
</dbReference>
<evidence type="ECO:0000259" key="1">
    <source>
        <dbReference type="PROSITE" id="PS50902"/>
    </source>
</evidence>
<sequence length="205" mass="22981">MKFAVYTLYLFISLGLADLEVEKFGAIGNFQSSERTLILYLSRTNNTKTVAEMIQKEVGGDLVAVELENPYPEDYDAIVKQVAEENANGFLPPLKTKVDMVQYDTIFFGFPTWGMQLPPPMKSFLNENDLKGKTIIPFNTNAGYGLGSSLSTLKELSPNSSILNELSVEGGVERDGIYFVMEGKREVEVREAVQKWLKQINVLHQ</sequence>
<dbReference type="Proteomes" id="UP000199440">
    <property type="component" value="Unassembled WGS sequence"/>
</dbReference>
<protein>
    <submittedName>
        <fullName evidence="2">Flavodoxin</fullName>
    </submittedName>
</protein>